<organism evidence="1 2">
    <name type="scientific">Microcella humidisoli</name>
    <dbReference type="NCBI Taxonomy" id="2963406"/>
    <lineage>
        <taxon>Bacteria</taxon>
        <taxon>Bacillati</taxon>
        <taxon>Actinomycetota</taxon>
        <taxon>Actinomycetes</taxon>
        <taxon>Micrococcales</taxon>
        <taxon>Microbacteriaceae</taxon>
        <taxon>Microcella</taxon>
    </lineage>
</organism>
<evidence type="ECO:0000313" key="2">
    <source>
        <dbReference type="Proteomes" id="UP001060039"/>
    </source>
</evidence>
<dbReference type="Proteomes" id="UP001060039">
    <property type="component" value="Chromosome"/>
</dbReference>
<sequence>MSDAEIITEARRYDALVLRVLAVLTEFDPQGLQPGKPDWAPIDEYWHEAQSFAQLLDEGGSINESDARDVWMNWFSNDLSHLSAEEIEQFVTALNGCVESDAPST</sequence>
<accession>A0ABY5FX95</accession>
<proteinExistence type="predicted"/>
<evidence type="ECO:0000313" key="1">
    <source>
        <dbReference type="EMBL" id="UTT62749.1"/>
    </source>
</evidence>
<gene>
    <name evidence="1" type="ORF">NNL39_01110</name>
</gene>
<reference evidence="1" key="1">
    <citation type="submission" date="2022-07" db="EMBL/GenBank/DDBJ databases">
        <title>Taxonomic analysis of Microcella humidisoli nov. sp., isolated from riverside soil.</title>
        <authorList>
            <person name="Molina K.M."/>
            <person name="Kim S.B."/>
        </authorList>
    </citation>
    <scope>NUCLEOTIDE SEQUENCE</scope>
    <source>
        <strain evidence="1">MMS21-STM10</strain>
    </source>
</reference>
<protein>
    <submittedName>
        <fullName evidence="1">Uncharacterized protein</fullName>
    </submittedName>
</protein>
<name>A0ABY5FX95_9MICO</name>
<dbReference type="EMBL" id="CP101497">
    <property type="protein sequence ID" value="UTT62749.1"/>
    <property type="molecule type" value="Genomic_DNA"/>
</dbReference>
<keyword evidence="2" id="KW-1185">Reference proteome</keyword>
<dbReference type="RefSeq" id="WP_255159880.1">
    <property type="nucleotide sequence ID" value="NZ_CP101497.1"/>
</dbReference>